<dbReference type="NCBIfam" id="TIGR02227">
    <property type="entry name" value="sigpep_I_bact"/>
    <property type="match status" value="1"/>
</dbReference>
<dbReference type="CDD" id="cd06530">
    <property type="entry name" value="S26_SPase_I"/>
    <property type="match status" value="1"/>
</dbReference>
<feature type="domain" description="Peptidase S26" evidence="4">
    <location>
        <begin position="10"/>
        <end position="170"/>
    </location>
</feature>
<keyword evidence="6" id="KW-1185">Reference proteome</keyword>
<dbReference type="InterPro" id="IPR019533">
    <property type="entry name" value="Peptidase_S26"/>
</dbReference>
<reference evidence="6" key="1">
    <citation type="journal article" date="2019" name="Int. J. Syst. Evol. Microbiol.">
        <title>The Global Catalogue of Microorganisms (GCM) 10K type strain sequencing project: providing services to taxonomists for standard genome sequencing and annotation.</title>
        <authorList>
            <consortium name="The Broad Institute Genomics Platform"/>
            <consortium name="The Broad Institute Genome Sequencing Center for Infectious Disease"/>
            <person name="Wu L."/>
            <person name="Ma J."/>
        </authorList>
    </citation>
    <scope>NUCLEOTIDE SEQUENCE [LARGE SCALE GENOMIC DNA]</scope>
    <source>
        <strain evidence="6">CGMCC 1.15277</strain>
    </source>
</reference>
<evidence type="ECO:0000313" key="6">
    <source>
        <dbReference type="Proteomes" id="UP001596266"/>
    </source>
</evidence>
<dbReference type="RefSeq" id="WP_343884532.1">
    <property type="nucleotide sequence ID" value="NZ_BAAAKI010000002.1"/>
</dbReference>
<dbReference type="Gene3D" id="2.10.109.10">
    <property type="entry name" value="Umud Fragment, subunit A"/>
    <property type="match status" value="1"/>
</dbReference>
<evidence type="ECO:0000256" key="3">
    <source>
        <dbReference type="RuleBase" id="RU362042"/>
    </source>
</evidence>
<dbReference type="SUPFAM" id="SSF51306">
    <property type="entry name" value="LexA/Signal peptidase"/>
    <property type="match status" value="1"/>
</dbReference>
<keyword evidence="3" id="KW-0645">Protease</keyword>
<dbReference type="GO" id="GO:0009003">
    <property type="term" value="F:signal peptidase activity"/>
    <property type="evidence" value="ECO:0007669"/>
    <property type="project" value="UniProtKB-EC"/>
</dbReference>
<comment type="catalytic activity">
    <reaction evidence="3">
        <text>Cleavage of hydrophobic, N-terminal signal or leader sequences from secreted and periplasmic proteins.</text>
        <dbReference type="EC" id="3.4.21.89"/>
    </reaction>
</comment>
<evidence type="ECO:0000259" key="4">
    <source>
        <dbReference type="Pfam" id="PF10502"/>
    </source>
</evidence>
<keyword evidence="3 5" id="KW-0378">Hydrolase</keyword>
<dbReference type="Proteomes" id="UP001596266">
    <property type="component" value="Unassembled WGS sequence"/>
</dbReference>
<dbReference type="EC" id="3.4.21.89" evidence="3"/>
<evidence type="ECO:0000256" key="1">
    <source>
        <dbReference type="ARBA" id="ARBA00004401"/>
    </source>
</evidence>
<dbReference type="InterPro" id="IPR036286">
    <property type="entry name" value="LexA/Signal_pep-like_sf"/>
</dbReference>
<comment type="subcellular location">
    <subcellularLocation>
        <location evidence="1">Cell membrane</location>
        <topology evidence="1">Single-pass type II membrane protein</topology>
    </subcellularLocation>
    <subcellularLocation>
        <location evidence="3">Membrane</location>
        <topology evidence="3">Single-pass type II membrane protein</topology>
    </subcellularLocation>
</comment>
<comment type="similarity">
    <text evidence="2 3">Belongs to the peptidase S26 family.</text>
</comment>
<gene>
    <name evidence="5" type="primary">lepB</name>
    <name evidence="5" type="ORF">ACFP57_02305</name>
</gene>
<organism evidence="5 6">
    <name type="scientific">Luteococcus sanguinis</name>
    <dbReference type="NCBI Taxonomy" id="174038"/>
    <lineage>
        <taxon>Bacteria</taxon>
        <taxon>Bacillati</taxon>
        <taxon>Actinomycetota</taxon>
        <taxon>Actinomycetes</taxon>
        <taxon>Propionibacteriales</taxon>
        <taxon>Propionibacteriaceae</taxon>
        <taxon>Luteococcus</taxon>
    </lineage>
</organism>
<dbReference type="PANTHER" id="PTHR43390">
    <property type="entry name" value="SIGNAL PEPTIDASE I"/>
    <property type="match status" value="1"/>
</dbReference>
<comment type="caution">
    <text evidence="5">The sequence shown here is derived from an EMBL/GenBank/DDBJ whole genome shotgun (WGS) entry which is preliminary data.</text>
</comment>
<dbReference type="PRINTS" id="PR00727">
    <property type="entry name" value="LEADERPTASE"/>
</dbReference>
<protein>
    <recommendedName>
        <fullName evidence="3">Signal peptidase I</fullName>
        <ecNumber evidence="3">3.4.21.89</ecNumber>
    </recommendedName>
</protein>
<dbReference type="EMBL" id="JBHSUA010000007">
    <property type="protein sequence ID" value="MFC6395831.1"/>
    <property type="molecule type" value="Genomic_DNA"/>
</dbReference>
<dbReference type="InterPro" id="IPR000223">
    <property type="entry name" value="Pept_S26A_signal_pept_1"/>
</dbReference>
<proteinExistence type="inferred from homology"/>
<dbReference type="Pfam" id="PF10502">
    <property type="entry name" value="Peptidase_S26"/>
    <property type="match status" value="1"/>
</dbReference>
<sequence length="207" mass="21759">MNQTNRSRLQLALAVAVTALVALAFRLLVASPYTVDTRAMEPVAQPADVVVGLRGHDVERGDVVVFRTPSAWLEGRSGASTTVSRVVGEPGDEVRCCDAQGRLVVNGISLSSVPEPQPISFRVVVGPGQLFVRGDNPAHSVDSRCFLHTLGPGALVPADQVRARLTTTVWPFNRLGGLPGKPSFTTAPEGQGDVTVAIVEAASDVPC</sequence>
<evidence type="ECO:0000313" key="5">
    <source>
        <dbReference type="EMBL" id="MFC6395831.1"/>
    </source>
</evidence>
<evidence type="ECO:0000256" key="2">
    <source>
        <dbReference type="ARBA" id="ARBA00009370"/>
    </source>
</evidence>
<name>A0ABW1X1U5_9ACTN</name>
<dbReference type="PANTHER" id="PTHR43390:SF1">
    <property type="entry name" value="CHLOROPLAST PROCESSING PEPTIDASE"/>
    <property type="match status" value="1"/>
</dbReference>
<accession>A0ABW1X1U5</accession>